<dbReference type="InterPro" id="IPR010813">
    <property type="entry name" value="DUF1413"/>
</dbReference>
<accession>A0A5D0WQJ6</accession>
<proteinExistence type="predicted"/>
<name>A0A5D0WQJ6_9FIRM</name>
<dbReference type="AlphaFoldDB" id="A0A5D0WQJ6"/>
<evidence type="ECO:0000313" key="1">
    <source>
        <dbReference type="EMBL" id="TYC86510.1"/>
    </source>
</evidence>
<protein>
    <submittedName>
        <fullName evidence="1">Single-stranded DNA-binding protein</fullName>
    </submittedName>
</protein>
<dbReference type="Proteomes" id="UP000322619">
    <property type="component" value="Unassembled WGS sequence"/>
</dbReference>
<dbReference type="Pfam" id="PF07205">
    <property type="entry name" value="DUF1413"/>
    <property type="match status" value="1"/>
</dbReference>
<dbReference type="GO" id="GO:0003677">
    <property type="term" value="F:DNA binding"/>
    <property type="evidence" value="ECO:0007669"/>
    <property type="project" value="UniProtKB-KW"/>
</dbReference>
<sequence>MPISNTPITKSTSLTDLITYSQTEIQNLLVDEEFMVRDLFLGYEWSRIDVGNRTRLGSSFFAFAQGAGATQVLPLGKTPQNQQRYRKI</sequence>
<keyword evidence="1" id="KW-0238">DNA-binding</keyword>
<dbReference type="RefSeq" id="WP_148637215.1">
    <property type="nucleotide sequence ID" value="NZ_VSLA01000010.1"/>
</dbReference>
<comment type="caution">
    <text evidence="1">The sequence shown here is derived from an EMBL/GenBank/DDBJ whole genome shotgun (WGS) entry which is preliminary data.</text>
</comment>
<gene>
    <name evidence="1" type="ORF">FXB42_06545</name>
</gene>
<organism evidence="1 2">
    <name type="scientific">Acetobacterium wieringae</name>
    <dbReference type="NCBI Taxonomy" id="52694"/>
    <lineage>
        <taxon>Bacteria</taxon>
        <taxon>Bacillati</taxon>
        <taxon>Bacillota</taxon>
        <taxon>Clostridia</taxon>
        <taxon>Eubacteriales</taxon>
        <taxon>Eubacteriaceae</taxon>
        <taxon>Acetobacterium</taxon>
    </lineage>
</organism>
<reference evidence="1 2" key="1">
    <citation type="submission" date="2019-08" db="EMBL/GenBank/DDBJ databases">
        <title>Isolation and enrichment of carboxydotrophic bacteria from anaerobic sludge for the production of bio-based chemicals from syngas.</title>
        <authorList>
            <person name="Antares A.L."/>
            <person name="Moreira J."/>
            <person name="Diender M."/>
            <person name="Parshina S.N."/>
            <person name="Stams A.J.M."/>
            <person name="Alves M."/>
            <person name="Alves J.I."/>
            <person name="Sousa D.Z."/>
        </authorList>
    </citation>
    <scope>NUCLEOTIDE SEQUENCE [LARGE SCALE GENOMIC DNA]</scope>
    <source>
        <strain evidence="1 2">JM</strain>
    </source>
</reference>
<evidence type="ECO:0000313" key="2">
    <source>
        <dbReference type="Proteomes" id="UP000322619"/>
    </source>
</evidence>
<dbReference type="EMBL" id="VSLA01000010">
    <property type="protein sequence ID" value="TYC86510.1"/>
    <property type="molecule type" value="Genomic_DNA"/>
</dbReference>